<dbReference type="RefSeq" id="WP_371838682.1">
    <property type="nucleotide sequence ID" value="NZ_JBGMEK010000016.1"/>
</dbReference>
<dbReference type="Proteomes" id="UP001569428">
    <property type="component" value="Unassembled WGS sequence"/>
</dbReference>
<dbReference type="EMBL" id="JBGMEK010000016">
    <property type="protein sequence ID" value="MFA0811113.1"/>
    <property type="molecule type" value="Genomic_DNA"/>
</dbReference>
<protein>
    <recommendedName>
        <fullName evidence="3">DUF4280 domain-containing protein</fullName>
    </recommendedName>
</protein>
<gene>
    <name evidence="1" type="ORF">ACCI49_09290</name>
</gene>
<comment type="caution">
    <text evidence="1">The sequence shown here is derived from an EMBL/GenBank/DDBJ whole genome shotgun (WGS) entry which is preliminary data.</text>
</comment>
<evidence type="ECO:0000313" key="1">
    <source>
        <dbReference type="EMBL" id="MFA0811113.1"/>
    </source>
</evidence>
<evidence type="ECO:0000313" key="2">
    <source>
        <dbReference type="Proteomes" id="UP001569428"/>
    </source>
</evidence>
<reference evidence="1 2" key="1">
    <citation type="submission" date="2024-08" db="EMBL/GenBank/DDBJ databases">
        <authorList>
            <person name="Ishaq N."/>
        </authorList>
    </citation>
    <scope>NUCLEOTIDE SEQUENCE [LARGE SCALE GENOMIC DNA]</scope>
    <source>
        <strain evidence="1 2">DSM 18651</strain>
    </source>
</reference>
<evidence type="ECO:0008006" key="3">
    <source>
        <dbReference type="Google" id="ProtNLM"/>
    </source>
</evidence>
<organism evidence="1 2">
    <name type="scientific">Microbulbifer epialgicus</name>
    <dbReference type="NCBI Taxonomy" id="393907"/>
    <lineage>
        <taxon>Bacteria</taxon>
        <taxon>Pseudomonadati</taxon>
        <taxon>Pseudomonadota</taxon>
        <taxon>Gammaproteobacteria</taxon>
        <taxon>Cellvibrionales</taxon>
        <taxon>Microbulbiferaceae</taxon>
        <taxon>Microbulbifer</taxon>
    </lineage>
</organism>
<accession>A0ABV4P035</accession>
<sequence>MSGPLLHLGATVTCSHGGQALPTGPSKRVQVSGQPAVTQASPWTVAGCGFVPPGGNGPCASATYVVAAARVLIEGQPAVLQSSISVCAPTGTPLISVQAQPRVLGT</sequence>
<keyword evidence="2" id="KW-1185">Reference proteome</keyword>
<proteinExistence type="predicted"/>
<name>A0ABV4P035_9GAMM</name>